<dbReference type="InterPro" id="IPR014942">
    <property type="entry name" value="AbiEii"/>
</dbReference>
<reference evidence="1 2" key="1">
    <citation type="submission" date="2014-02" db="EMBL/GenBank/DDBJ databases">
        <title>The small core and large imbalanced accessory genome model reveals a collaborative survival strategy of Sorangium cellulosum strains in nature.</title>
        <authorList>
            <person name="Han K."/>
            <person name="Peng R."/>
            <person name="Blom J."/>
            <person name="Li Y.-Z."/>
        </authorList>
    </citation>
    <scope>NUCLEOTIDE SEQUENCE [LARGE SCALE GENOMIC DNA]</scope>
    <source>
        <strain evidence="1 2">So0157-25</strain>
    </source>
</reference>
<evidence type="ECO:0000313" key="1">
    <source>
        <dbReference type="EMBL" id="KYF50389.1"/>
    </source>
</evidence>
<gene>
    <name evidence="1" type="ORF">BE08_14520</name>
</gene>
<dbReference type="Proteomes" id="UP000075420">
    <property type="component" value="Unassembled WGS sequence"/>
</dbReference>
<name>A0A150P3W8_SORCE</name>
<proteinExistence type="predicted"/>
<sequence>MAEFTRPATWDDVKTLACLLDEEGTRWALIGGYAIAAHGFVRLSEDIDILVEPSRENTRRWIKALARLPDGATRELLGEDDLFEREGPYAIRVNDEFTVDVMPSACGHGWAELERYIEERTMGGVRLFVLGLEGLLLTKEGMRDKDRADAVVLRRALEALRNPR</sequence>
<protein>
    <recommendedName>
        <fullName evidence="3">Nucleotidyltransferase</fullName>
    </recommendedName>
</protein>
<evidence type="ECO:0008006" key="3">
    <source>
        <dbReference type="Google" id="ProtNLM"/>
    </source>
</evidence>
<dbReference type="InterPro" id="IPR043519">
    <property type="entry name" value="NT_sf"/>
</dbReference>
<dbReference type="AlphaFoldDB" id="A0A150P3W8"/>
<dbReference type="EMBL" id="JELY01003200">
    <property type="protein sequence ID" value="KYF50389.1"/>
    <property type="molecule type" value="Genomic_DNA"/>
</dbReference>
<dbReference type="Pfam" id="PF08843">
    <property type="entry name" value="AbiEii"/>
    <property type="match status" value="1"/>
</dbReference>
<evidence type="ECO:0000313" key="2">
    <source>
        <dbReference type="Proteomes" id="UP000075420"/>
    </source>
</evidence>
<organism evidence="1 2">
    <name type="scientific">Sorangium cellulosum</name>
    <name type="common">Polyangium cellulosum</name>
    <dbReference type="NCBI Taxonomy" id="56"/>
    <lineage>
        <taxon>Bacteria</taxon>
        <taxon>Pseudomonadati</taxon>
        <taxon>Myxococcota</taxon>
        <taxon>Polyangia</taxon>
        <taxon>Polyangiales</taxon>
        <taxon>Polyangiaceae</taxon>
        <taxon>Sorangium</taxon>
    </lineage>
</organism>
<accession>A0A150P3W8</accession>
<dbReference type="SUPFAM" id="SSF81301">
    <property type="entry name" value="Nucleotidyltransferase"/>
    <property type="match status" value="1"/>
</dbReference>
<dbReference type="Gene3D" id="3.30.460.40">
    <property type="match status" value="1"/>
</dbReference>
<comment type="caution">
    <text evidence="1">The sequence shown here is derived from an EMBL/GenBank/DDBJ whole genome shotgun (WGS) entry which is preliminary data.</text>
</comment>